<dbReference type="PANTHER" id="PTHR37984">
    <property type="entry name" value="PROTEIN CBG26694"/>
    <property type="match status" value="1"/>
</dbReference>
<accession>A0A085MTP2</accession>
<dbReference type="Gene3D" id="3.30.70.270">
    <property type="match status" value="1"/>
</dbReference>
<dbReference type="EMBL" id="KL367659">
    <property type="protein sequence ID" value="KFD60588.1"/>
    <property type="molecule type" value="Genomic_DNA"/>
</dbReference>
<dbReference type="Pfam" id="PF17921">
    <property type="entry name" value="Integrase_H2C2"/>
    <property type="match status" value="1"/>
</dbReference>
<dbReference type="EC" id="2.7.7.49" evidence="1"/>
<evidence type="ECO:0000256" key="1">
    <source>
        <dbReference type="ARBA" id="ARBA00012493"/>
    </source>
</evidence>
<keyword evidence="2" id="KW-0540">Nuclease</keyword>
<proteinExistence type="predicted"/>
<dbReference type="InterPro" id="IPR000477">
    <property type="entry name" value="RT_dom"/>
</dbReference>
<dbReference type="GO" id="GO:0003676">
    <property type="term" value="F:nucleic acid binding"/>
    <property type="evidence" value="ECO:0007669"/>
    <property type="project" value="InterPro"/>
</dbReference>
<protein>
    <recommendedName>
        <fullName evidence="1">RNA-directed DNA polymerase</fullName>
        <ecNumber evidence="1">2.7.7.49</ecNumber>
    </recommendedName>
</protein>
<dbReference type="Gene3D" id="3.10.10.10">
    <property type="entry name" value="HIV Type 1 Reverse Transcriptase, subunit A, domain 1"/>
    <property type="match status" value="1"/>
</dbReference>
<dbReference type="GO" id="GO:0015074">
    <property type="term" value="P:DNA integration"/>
    <property type="evidence" value="ECO:0007669"/>
    <property type="project" value="InterPro"/>
</dbReference>
<dbReference type="Gene3D" id="3.10.20.370">
    <property type="match status" value="1"/>
</dbReference>
<evidence type="ECO:0000313" key="7">
    <source>
        <dbReference type="EMBL" id="KFD60588.1"/>
    </source>
</evidence>
<evidence type="ECO:0000256" key="4">
    <source>
        <dbReference type="ARBA" id="ARBA00022918"/>
    </source>
</evidence>
<gene>
    <name evidence="7" type="ORF">M514_27221</name>
</gene>
<dbReference type="GO" id="GO:0004519">
    <property type="term" value="F:endonuclease activity"/>
    <property type="evidence" value="ECO:0007669"/>
    <property type="project" value="UniProtKB-KW"/>
</dbReference>
<dbReference type="SUPFAM" id="SSF53098">
    <property type="entry name" value="Ribonuclease H-like"/>
    <property type="match status" value="1"/>
</dbReference>
<dbReference type="GO" id="GO:0042575">
    <property type="term" value="C:DNA polymerase complex"/>
    <property type="evidence" value="ECO:0007669"/>
    <property type="project" value="UniProtKB-ARBA"/>
</dbReference>
<feature type="domain" description="Integrase catalytic" evidence="6">
    <location>
        <begin position="985"/>
        <end position="1093"/>
    </location>
</feature>
<dbReference type="InterPro" id="IPR012337">
    <property type="entry name" value="RNaseH-like_sf"/>
</dbReference>
<evidence type="ECO:0000259" key="6">
    <source>
        <dbReference type="PROSITE" id="PS50994"/>
    </source>
</evidence>
<keyword evidence="3" id="KW-0255">Endonuclease</keyword>
<keyword evidence="4" id="KW-0695">RNA-directed DNA polymerase</keyword>
<dbReference type="AlphaFoldDB" id="A0A085MTP2"/>
<dbReference type="InterPro" id="IPR041577">
    <property type="entry name" value="RT_RNaseH_2"/>
</dbReference>
<dbReference type="Proteomes" id="UP000030758">
    <property type="component" value="Unassembled WGS sequence"/>
</dbReference>
<reference evidence="7" key="1">
    <citation type="journal article" date="2014" name="Nat. Genet.">
        <title>Genome and transcriptome of the porcine whipworm Trichuris suis.</title>
        <authorList>
            <person name="Jex A.R."/>
            <person name="Nejsum P."/>
            <person name="Schwarz E.M."/>
            <person name="Hu L."/>
            <person name="Young N.D."/>
            <person name="Hall R.S."/>
            <person name="Korhonen P.K."/>
            <person name="Liao S."/>
            <person name="Thamsborg S."/>
            <person name="Xia J."/>
            <person name="Xu P."/>
            <person name="Wang S."/>
            <person name="Scheerlinck J.P."/>
            <person name="Hofmann A."/>
            <person name="Sternberg P.W."/>
            <person name="Wang J."/>
            <person name="Gasser R.B."/>
        </authorList>
    </citation>
    <scope>NUCLEOTIDE SEQUENCE [LARGE SCALE GENOMIC DNA]</scope>
    <source>
        <strain evidence="7">DCEP-RM93F</strain>
    </source>
</reference>
<dbReference type="CDD" id="cd09274">
    <property type="entry name" value="RNase_HI_RT_Ty3"/>
    <property type="match status" value="1"/>
</dbReference>
<organism evidence="7">
    <name type="scientific">Trichuris suis</name>
    <name type="common">pig whipworm</name>
    <dbReference type="NCBI Taxonomy" id="68888"/>
    <lineage>
        <taxon>Eukaryota</taxon>
        <taxon>Metazoa</taxon>
        <taxon>Ecdysozoa</taxon>
        <taxon>Nematoda</taxon>
        <taxon>Enoplea</taxon>
        <taxon>Dorylaimia</taxon>
        <taxon>Trichinellida</taxon>
        <taxon>Trichuridae</taxon>
        <taxon>Trichuris</taxon>
    </lineage>
</organism>
<dbReference type="InterPro" id="IPR043502">
    <property type="entry name" value="DNA/RNA_pol_sf"/>
</dbReference>
<dbReference type="InterPro" id="IPR036397">
    <property type="entry name" value="RNaseH_sf"/>
</dbReference>
<dbReference type="PANTHER" id="PTHR37984:SF5">
    <property type="entry name" value="PROTEIN NYNRIN-LIKE"/>
    <property type="match status" value="1"/>
</dbReference>
<dbReference type="Gene3D" id="3.30.420.10">
    <property type="entry name" value="Ribonuclease H-like superfamily/Ribonuclease H"/>
    <property type="match status" value="1"/>
</dbReference>
<dbReference type="FunFam" id="1.10.340.70:FF:000003">
    <property type="entry name" value="Protein CBG25708"/>
    <property type="match status" value="1"/>
</dbReference>
<dbReference type="GO" id="GO:0003964">
    <property type="term" value="F:RNA-directed DNA polymerase activity"/>
    <property type="evidence" value="ECO:0007669"/>
    <property type="project" value="UniProtKB-KW"/>
</dbReference>
<keyword evidence="3" id="KW-0378">Hydrolase</keyword>
<keyword evidence="5" id="KW-0511">Multifunctional enzyme</keyword>
<dbReference type="Gene3D" id="1.10.340.70">
    <property type="match status" value="1"/>
</dbReference>
<dbReference type="CDD" id="cd01647">
    <property type="entry name" value="RT_LTR"/>
    <property type="match status" value="1"/>
</dbReference>
<dbReference type="Pfam" id="PF00078">
    <property type="entry name" value="RVT_1"/>
    <property type="match status" value="1"/>
</dbReference>
<name>A0A085MTP2_9BILA</name>
<evidence type="ECO:0000256" key="3">
    <source>
        <dbReference type="ARBA" id="ARBA00022759"/>
    </source>
</evidence>
<dbReference type="InterPro" id="IPR050951">
    <property type="entry name" value="Retrovirus_Pol_polyprotein"/>
</dbReference>
<dbReference type="InterPro" id="IPR043128">
    <property type="entry name" value="Rev_trsase/Diguanyl_cyclase"/>
</dbReference>
<keyword evidence="4" id="KW-0548">Nucleotidyltransferase</keyword>
<evidence type="ECO:0000256" key="5">
    <source>
        <dbReference type="ARBA" id="ARBA00023268"/>
    </source>
</evidence>
<dbReference type="Pfam" id="PF17919">
    <property type="entry name" value="RT_RNaseH_2"/>
    <property type="match status" value="1"/>
</dbReference>
<dbReference type="FunFam" id="3.10.20.370:FF:000001">
    <property type="entry name" value="Retrovirus-related Pol polyprotein from transposon 17.6-like protein"/>
    <property type="match status" value="1"/>
</dbReference>
<sequence>MSAEQIALAQQRFCFGQFDPGTEEWDLYVQRFKCELEVFGLRYGQETELARRRLLLSKIGKEHFRLLVNHFRPLAVQEQSYDRLKSAMSSNYGRRSSVMVDRVQFSQRFRRDEESVTQFLNSLRGLASRCDFGDSLAERLRDQLVIGINNLGWQQELLCQFPTNDATLEQVEAAVSRVELADSQRAQLQHCTALPGDTANRRLKEAAGLNSHRRHFSRQLDPATQCLRCGYLIHRSGQRCPAEGKKCYACGTENHLATVCVKTGRVEVKDRMHKGAVNAISTNEDTTFTSGSSSADRNLNTVATLGSSCRRATIKVTLNGRPMVMLMSRIAGRTSAVAYTKVPVCVLGKAGVRVQLHEQEKRLQVYVVAEEDSSLFGLDWCLAFRLPFPQAVQVHAVAMKTGEVQTDDALVKTFMQKFEDVFTRRSSALIGYQATVYMNKDAVPKVFKPRPVAFALKERVEAELQRLVDKDILEPVDSGCTKIEWASPIVCVVKASGKVRICGDFKVTINPHVILDRHPLPKFEDLVVKLNGGALFSVIDLKDACLQMAVTPASRKYLVIATHKGYYGFKRLPFGVSFVPALFQKTMEQILAGLEGVAVYIDDIIVSGANREEHMERLHAVFLRLRHAEKLQPLCAPLYELTKTGSKWSWGKQHKQLFDQLRRCLSSSDTLVHYDENLPLVLYTDACDRGLGAVLCHRFNAGTEKPIAFASRLLTDVESRYSTVDKEALGIVFGVTEFAQYLYGRRFMLKTDHKPLERIFGDHRELPKVATNRLSRWALILGTYEYTVEYVAGNRNAPADALSRLPVHNVDVTPTELQRSGQLLSIRLADLPVTKQQLRQHSLKDAQISDVIKYLAGGWPCRRNDIREEIRPFAERREELSYEDRIVLWQGRIVIPKTLRPAVLQMIHDGHPGICAMKSIARFYVWWPGLDGDIERYVRNCSGCQENQPRPPEVPLFPWNMPSEPWARLHVDLAGPFKNLNWLVIVDAYSKWRLFATFGLPKYIVSDNGPQFVSEEFATFCRSNNIVHVRTTPYHPKTNGLAERAARTFKERLAKAGEVSEIELCLQRFLFSYRNTPHATTGRSPAELLFSRRLRNQLDLLKPSLESTVDIRTFKQAVYHDRKARPRVFQPGEKVFVSQHRGGSQKEGVVIDRTAENSYRVECNGTVQRKHADQLADVTSTARSLNRLMTQT</sequence>
<evidence type="ECO:0000256" key="2">
    <source>
        <dbReference type="ARBA" id="ARBA00022722"/>
    </source>
</evidence>
<dbReference type="InterPro" id="IPR001584">
    <property type="entry name" value="Integrase_cat-core"/>
</dbReference>
<dbReference type="InterPro" id="IPR041588">
    <property type="entry name" value="Integrase_H2C2"/>
</dbReference>
<dbReference type="SUPFAM" id="SSF56672">
    <property type="entry name" value="DNA/RNA polymerases"/>
    <property type="match status" value="1"/>
</dbReference>
<dbReference type="PROSITE" id="PS50994">
    <property type="entry name" value="INTEGRASE"/>
    <property type="match status" value="1"/>
</dbReference>
<keyword evidence="4" id="KW-0808">Transferase</keyword>